<dbReference type="PROSITE" id="PS50850">
    <property type="entry name" value="MFS"/>
    <property type="match status" value="1"/>
</dbReference>
<dbReference type="InterPro" id="IPR020846">
    <property type="entry name" value="MFS_dom"/>
</dbReference>
<comment type="subcellular location">
    <subcellularLocation>
        <location evidence="1">Cell membrane</location>
        <topology evidence="1">Multi-pass membrane protein</topology>
    </subcellularLocation>
</comment>
<evidence type="ECO:0000256" key="5">
    <source>
        <dbReference type="ARBA" id="ARBA00023136"/>
    </source>
</evidence>
<feature type="transmembrane region" description="Helical" evidence="6">
    <location>
        <begin position="179"/>
        <end position="197"/>
    </location>
</feature>
<keyword evidence="9" id="KW-1185">Reference proteome</keyword>
<evidence type="ECO:0000259" key="7">
    <source>
        <dbReference type="PROSITE" id="PS50850"/>
    </source>
</evidence>
<evidence type="ECO:0000256" key="2">
    <source>
        <dbReference type="ARBA" id="ARBA00022448"/>
    </source>
</evidence>
<dbReference type="PANTHER" id="PTHR23508">
    <property type="entry name" value="CARBOXYLIC ACID TRANSPORTER PROTEIN HOMOLOG"/>
    <property type="match status" value="1"/>
</dbReference>
<dbReference type="InterPro" id="IPR005828">
    <property type="entry name" value="MFS_sugar_transport-like"/>
</dbReference>
<feature type="transmembrane region" description="Helical" evidence="6">
    <location>
        <begin position="301"/>
        <end position="321"/>
    </location>
</feature>
<feature type="transmembrane region" description="Helical" evidence="6">
    <location>
        <begin position="120"/>
        <end position="139"/>
    </location>
</feature>
<evidence type="ECO:0000256" key="3">
    <source>
        <dbReference type="ARBA" id="ARBA00022692"/>
    </source>
</evidence>
<evidence type="ECO:0000313" key="8">
    <source>
        <dbReference type="EMBL" id="WAH36329.1"/>
    </source>
</evidence>
<reference evidence="8" key="1">
    <citation type="submission" date="2022-08" db="EMBL/GenBank/DDBJ databases">
        <title>Alicyclobacillus dauci DSM2870, complete genome.</title>
        <authorList>
            <person name="Wang Q."/>
            <person name="Cai R."/>
            <person name="Wang Z."/>
        </authorList>
    </citation>
    <scope>NUCLEOTIDE SEQUENCE</scope>
    <source>
        <strain evidence="8">DSM 28700</strain>
    </source>
</reference>
<feature type="transmembrane region" description="Helical" evidence="6">
    <location>
        <begin position="418"/>
        <end position="436"/>
    </location>
</feature>
<organism evidence="8 9">
    <name type="scientific">Alicyclobacillus dauci</name>
    <dbReference type="NCBI Taxonomy" id="1475485"/>
    <lineage>
        <taxon>Bacteria</taxon>
        <taxon>Bacillati</taxon>
        <taxon>Bacillota</taxon>
        <taxon>Bacilli</taxon>
        <taxon>Bacillales</taxon>
        <taxon>Alicyclobacillaceae</taxon>
        <taxon>Alicyclobacillus</taxon>
    </lineage>
</organism>
<gene>
    <name evidence="8" type="ORF">NZD86_19180</name>
</gene>
<dbReference type="PANTHER" id="PTHR23508:SF10">
    <property type="entry name" value="CARBOXYLIC ACID TRANSPORTER PROTEIN HOMOLOG"/>
    <property type="match status" value="1"/>
</dbReference>
<accession>A0ABY6Z219</accession>
<dbReference type="CDD" id="cd17316">
    <property type="entry name" value="MFS_SV2_like"/>
    <property type="match status" value="1"/>
</dbReference>
<feature type="transmembrane region" description="Helical" evidence="6">
    <location>
        <begin position="260"/>
        <end position="281"/>
    </location>
</feature>
<feature type="transmembrane region" description="Helical" evidence="6">
    <location>
        <begin position="394"/>
        <end position="412"/>
    </location>
</feature>
<dbReference type="Proteomes" id="UP001164803">
    <property type="component" value="Chromosome"/>
</dbReference>
<dbReference type="SUPFAM" id="SSF103473">
    <property type="entry name" value="MFS general substrate transporter"/>
    <property type="match status" value="1"/>
</dbReference>
<name>A0ABY6Z219_9BACL</name>
<proteinExistence type="predicted"/>
<sequence>MAVNQVEFSNVSNRLDRLPISGIHKLALIVVSFAYFFEFADTNTFSVVAPKLLKTWHLSIQTIGNITSISFLGMFIGAVIGGWIADKLGRKRALSATIIFFSLFSLLNAFSWNAASLGTFRFLTGVGLAAMTIVANTYISEMFPSHSRGKYQALAIVIGICGTPITSWIARLLVPAGTWGWRLVFVWGALGILCLVLNRKMIESPRWYESRKNYTMANKVMSDIESLVTEEKGPLPEPKQANMEAQAPKMRLAQLLRGRYLGITILLTVLWVAETIGFFGYSSWAPTLLVKHGITVGKSLTYVSLSTLGAPFGSYIAALIADRIDRKWTLVFSAVIIALSGLLYGLTFQPLLIVVFGLSVNVFERVFTAVAYAYTPELYPTEARGVGTGIPYGIGRLSNIFGPLIISALFVQSGYRSVFFFIAATWLIGAIVVSLFGPRTKKRSLDDVSTGVLSLNSEGV</sequence>
<evidence type="ECO:0000256" key="4">
    <source>
        <dbReference type="ARBA" id="ARBA00022989"/>
    </source>
</evidence>
<dbReference type="InterPro" id="IPR005829">
    <property type="entry name" value="Sugar_transporter_CS"/>
</dbReference>
<dbReference type="PROSITE" id="PS00216">
    <property type="entry name" value="SUGAR_TRANSPORT_1"/>
    <property type="match status" value="1"/>
</dbReference>
<feature type="transmembrane region" description="Helical" evidence="6">
    <location>
        <begin position="328"/>
        <end position="346"/>
    </location>
</feature>
<feature type="transmembrane region" description="Helical" evidence="6">
    <location>
        <begin position="60"/>
        <end position="81"/>
    </location>
</feature>
<keyword evidence="5 6" id="KW-0472">Membrane</keyword>
<dbReference type="RefSeq" id="WP_268043658.1">
    <property type="nucleotide sequence ID" value="NZ_CP104064.1"/>
</dbReference>
<dbReference type="Pfam" id="PF00083">
    <property type="entry name" value="Sugar_tr"/>
    <property type="match status" value="1"/>
</dbReference>
<feature type="transmembrane region" description="Helical" evidence="6">
    <location>
        <begin position="93"/>
        <end position="114"/>
    </location>
</feature>
<protein>
    <submittedName>
        <fullName evidence="8">MFS transporter</fullName>
    </submittedName>
</protein>
<feature type="transmembrane region" description="Helical" evidence="6">
    <location>
        <begin position="22"/>
        <end position="40"/>
    </location>
</feature>
<evidence type="ECO:0000313" key="9">
    <source>
        <dbReference type="Proteomes" id="UP001164803"/>
    </source>
</evidence>
<feature type="transmembrane region" description="Helical" evidence="6">
    <location>
        <begin position="151"/>
        <end position="173"/>
    </location>
</feature>
<evidence type="ECO:0000256" key="6">
    <source>
        <dbReference type="SAM" id="Phobius"/>
    </source>
</evidence>
<dbReference type="EMBL" id="CP104064">
    <property type="protein sequence ID" value="WAH36329.1"/>
    <property type="molecule type" value="Genomic_DNA"/>
</dbReference>
<evidence type="ECO:0000256" key="1">
    <source>
        <dbReference type="ARBA" id="ARBA00004651"/>
    </source>
</evidence>
<dbReference type="InterPro" id="IPR036259">
    <property type="entry name" value="MFS_trans_sf"/>
</dbReference>
<keyword evidence="2" id="KW-0813">Transport</keyword>
<keyword evidence="4 6" id="KW-1133">Transmembrane helix</keyword>
<dbReference type="Gene3D" id="1.20.1250.20">
    <property type="entry name" value="MFS general substrate transporter like domains"/>
    <property type="match status" value="1"/>
</dbReference>
<keyword evidence="3 6" id="KW-0812">Transmembrane</keyword>
<feature type="domain" description="Major facilitator superfamily (MFS) profile" evidence="7">
    <location>
        <begin position="27"/>
        <end position="441"/>
    </location>
</feature>